<dbReference type="InterPro" id="IPR058498">
    <property type="entry name" value="DUF8185"/>
</dbReference>
<organism evidence="3 4">
    <name type="scientific">Leucobacter exalbidus</name>
    <dbReference type="NCBI Taxonomy" id="662960"/>
    <lineage>
        <taxon>Bacteria</taxon>
        <taxon>Bacillati</taxon>
        <taxon>Actinomycetota</taxon>
        <taxon>Actinomycetes</taxon>
        <taxon>Micrococcales</taxon>
        <taxon>Microbacteriaceae</taxon>
        <taxon>Leucobacter</taxon>
    </lineage>
</organism>
<proteinExistence type="predicted"/>
<gene>
    <name evidence="3" type="ORF">JOF28_000755</name>
</gene>
<dbReference type="AlphaFoldDB" id="A0A940PLX4"/>
<evidence type="ECO:0000313" key="3">
    <source>
        <dbReference type="EMBL" id="MBP1325523.1"/>
    </source>
</evidence>
<feature type="domain" description="DUF8010" evidence="1">
    <location>
        <begin position="3"/>
        <end position="91"/>
    </location>
</feature>
<protein>
    <submittedName>
        <fullName evidence="3">Uncharacterized protein</fullName>
    </submittedName>
</protein>
<dbReference type="Pfam" id="PF26035">
    <property type="entry name" value="DUF8010"/>
    <property type="match status" value="1"/>
</dbReference>
<evidence type="ECO:0000259" key="2">
    <source>
        <dbReference type="Pfam" id="PF26572"/>
    </source>
</evidence>
<sequence length="214" mass="22371">MAANLALFDHATRDDLRIFLERLLRSGKPEVRMVTKGATLAVYGCTQAPMGITDSVPVVLVMRAFALKSEPGSPIDVSVQARAVLDRIARLGIIGLALELPDIPAMASWTGVLPPVAGWQPAGAIDAASLATVAGEGIARVADTLPQDPGEAVVHRVRAAVWGVEIAPGVPAAAAFAAETMGFLGDEPVNVTRTLTWTRLTTARGHVVVRTLLG</sequence>
<evidence type="ECO:0000313" key="4">
    <source>
        <dbReference type="Proteomes" id="UP000675163"/>
    </source>
</evidence>
<feature type="domain" description="DUF8185" evidence="2">
    <location>
        <begin position="114"/>
        <end position="211"/>
    </location>
</feature>
<accession>A0A940PLX4</accession>
<comment type="caution">
    <text evidence="3">The sequence shown here is derived from an EMBL/GenBank/DDBJ whole genome shotgun (WGS) entry which is preliminary data.</text>
</comment>
<dbReference type="EMBL" id="JAFIDA010000001">
    <property type="protein sequence ID" value="MBP1325523.1"/>
    <property type="molecule type" value="Genomic_DNA"/>
</dbReference>
<dbReference type="RefSeq" id="WP_209704546.1">
    <property type="nucleotide sequence ID" value="NZ_JAFIDA010000001.1"/>
</dbReference>
<evidence type="ECO:0000259" key="1">
    <source>
        <dbReference type="Pfam" id="PF26035"/>
    </source>
</evidence>
<reference evidence="3" key="1">
    <citation type="submission" date="2021-02" db="EMBL/GenBank/DDBJ databases">
        <title>Sequencing the genomes of 1000 actinobacteria strains.</title>
        <authorList>
            <person name="Klenk H.-P."/>
        </authorList>
    </citation>
    <scope>NUCLEOTIDE SEQUENCE</scope>
    <source>
        <strain evidence="3">DSM 22850</strain>
    </source>
</reference>
<dbReference type="InterPro" id="IPR058323">
    <property type="entry name" value="DUF8010"/>
</dbReference>
<keyword evidence="4" id="KW-1185">Reference proteome</keyword>
<dbReference type="Proteomes" id="UP000675163">
    <property type="component" value="Unassembled WGS sequence"/>
</dbReference>
<dbReference type="Pfam" id="PF26572">
    <property type="entry name" value="DUF8185"/>
    <property type="match status" value="1"/>
</dbReference>
<name>A0A940PLX4_9MICO</name>